<dbReference type="EMBL" id="CAFBLX010000350">
    <property type="protein sequence ID" value="CAB4919485.1"/>
    <property type="molecule type" value="Genomic_DNA"/>
</dbReference>
<sequence length="286" mass="32158">MTGVLVFVEQNEPKALPLCDSHFAMFGRDPRRHRHLRTEIQCPFVPKRLRESFHQGQQRDSLMLGIEDVEQLLGRPATLTWTGAECVHQFLEFHVRLAQLVGVHQMFGQLTGEGEYRLRHRRGISVGVEIAVPRADHTMRELPQFGLRQQRRGGLDGQQQAVLGEQSPGIRVVGAHLRLGGENPFAQCQTRIQRAHQIRPGEPRQPSADSGRQLLRSLAGEGQSEYLIRIDEPVGHHPHHSRGHRLGLPSPCACHDERRTGWGGDHRRLLVGGWVLLPEGAGQFDG</sequence>
<proteinExistence type="predicted"/>
<organism evidence="1">
    <name type="scientific">freshwater metagenome</name>
    <dbReference type="NCBI Taxonomy" id="449393"/>
    <lineage>
        <taxon>unclassified sequences</taxon>
        <taxon>metagenomes</taxon>
        <taxon>ecological metagenomes</taxon>
    </lineage>
</organism>
<reference evidence="1" key="1">
    <citation type="submission" date="2020-05" db="EMBL/GenBank/DDBJ databases">
        <authorList>
            <person name="Chiriac C."/>
            <person name="Salcher M."/>
            <person name="Ghai R."/>
            <person name="Kavagutti S V."/>
        </authorList>
    </citation>
    <scope>NUCLEOTIDE SEQUENCE</scope>
</reference>
<evidence type="ECO:0000313" key="1">
    <source>
        <dbReference type="EMBL" id="CAB4919485.1"/>
    </source>
</evidence>
<dbReference type="AlphaFoldDB" id="A0A6J7HSZ7"/>
<gene>
    <name evidence="1" type="ORF">UFOPK3472_03499</name>
</gene>
<name>A0A6J7HSZ7_9ZZZZ</name>
<protein>
    <submittedName>
        <fullName evidence="1">Unannotated protein</fullName>
    </submittedName>
</protein>
<accession>A0A6J7HSZ7</accession>